<evidence type="ECO:0000313" key="2">
    <source>
        <dbReference type="EMBL" id="KJK34062.1"/>
    </source>
</evidence>
<accession>A0A0F0GC21</accession>
<keyword evidence="1" id="KW-0812">Transmembrane</keyword>
<dbReference type="AlphaFoldDB" id="A0A0F0GC21"/>
<evidence type="ECO:0000313" key="3">
    <source>
        <dbReference type="Proteomes" id="UP000033393"/>
    </source>
</evidence>
<reference evidence="2 3" key="1">
    <citation type="submission" date="2015-02" db="EMBL/GenBank/DDBJ databases">
        <authorList>
            <person name="Ju K.-S."/>
            <person name="Doroghazi J.R."/>
            <person name="Metcalf W."/>
        </authorList>
    </citation>
    <scope>NUCLEOTIDE SEQUENCE [LARGE SCALE GENOMIC DNA]</scope>
    <source>
        <strain evidence="2 3">NRRL B-16140</strain>
    </source>
</reference>
<dbReference type="PATRIC" id="fig|68170.10.peg.1982"/>
<dbReference type="Proteomes" id="UP000033393">
    <property type="component" value="Unassembled WGS sequence"/>
</dbReference>
<organism evidence="2 3">
    <name type="scientific">Lentzea aerocolonigenes</name>
    <name type="common">Lechevalieria aerocolonigenes</name>
    <name type="synonym">Saccharothrix aerocolonigenes</name>
    <dbReference type="NCBI Taxonomy" id="68170"/>
    <lineage>
        <taxon>Bacteria</taxon>
        <taxon>Bacillati</taxon>
        <taxon>Actinomycetota</taxon>
        <taxon>Actinomycetes</taxon>
        <taxon>Pseudonocardiales</taxon>
        <taxon>Pseudonocardiaceae</taxon>
        <taxon>Lentzea</taxon>
    </lineage>
</organism>
<feature type="transmembrane region" description="Helical" evidence="1">
    <location>
        <begin position="12"/>
        <end position="31"/>
    </location>
</feature>
<sequence>MSEHHAVPLRHAWVLPLTPIAAVLLIALALIPVTATGTDERLWLFGLLITAAVLATTVAIGASRITGEPADKPRTIAAATGILTAATPFAVSGLLGGTTSALLVIPWLIFGMGAAYWQLQLCEGARSRPLHAAIGFSYTFVFTAVTLLLAVVSARVVD</sequence>
<proteinExistence type="predicted"/>
<gene>
    <name evidence="2" type="ORF">UK23_44115</name>
</gene>
<dbReference type="EMBL" id="JYJG01000476">
    <property type="protein sequence ID" value="KJK34062.1"/>
    <property type="molecule type" value="Genomic_DNA"/>
</dbReference>
<name>A0A0F0GC21_LENAE</name>
<evidence type="ECO:0000256" key="1">
    <source>
        <dbReference type="SAM" id="Phobius"/>
    </source>
</evidence>
<keyword evidence="1" id="KW-0472">Membrane</keyword>
<feature type="transmembrane region" description="Helical" evidence="1">
    <location>
        <begin position="43"/>
        <end position="63"/>
    </location>
</feature>
<keyword evidence="1" id="KW-1133">Transmembrane helix</keyword>
<comment type="caution">
    <text evidence="2">The sequence shown here is derived from an EMBL/GenBank/DDBJ whole genome shotgun (WGS) entry which is preliminary data.</text>
</comment>
<feature type="transmembrane region" description="Helical" evidence="1">
    <location>
        <begin position="131"/>
        <end position="152"/>
    </location>
</feature>
<keyword evidence="3" id="KW-1185">Reference proteome</keyword>
<protein>
    <submittedName>
        <fullName evidence="2">Uncharacterized protein</fullName>
    </submittedName>
</protein>